<name>A0A2V1DZ36_9PLEO</name>
<dbReference type="Gene3D" id="1.10.630.10">
    <property type="entry name" value="Cytochrome P450"/>
    <property type="match status" value="1"/>
</dbReference>
<keyword evidence="3 4" id="KW-0408">Iron</keyword>
<dbReference type="InterPro" id="IPR036396">
    <property type="entry name" value="Cyt_P450_sf"/>
</dbReference>
<evidence type="ECO:0000256" key="4">
    <source>
        <dbReference type="PIRSR" id="PIRSR602401-1"/>
    </source>
</evidence>
<evidence type="ECO:0000256" key="5">
    <source>
        <dbReference type="RuleBase" id="RU000461"/>
    </source>
</evidence>
<gene>
    <name evidence="6" type="ORF">DM02DRAFT_696944</name>
</gene>
<dbReference type="GO" id="GO:0020037">
    <property type="term" value="F:heme binding"/>
    <property type="evidence" value="ECO:0007669"/>
    <property type="project" value="InterPro"/>
</dbReference>
<proteinExistence type="inferred from homology"/>
<dbReference type="Proteomes" id="UP000244855">
    <property type="component" value="Unassembled WGS sequence"/>
</dbReference>
<dbReference type="OrthoDB" id="1470350at2759"/>
<feature type="binding site" description="axial binding residue" evidence="4">
    <location>
        <position position="431"/>
    </location>
    <ligand>
        <name>heme</name>
        <dbReference type="ChEBI" id="CHEBI:30413"/>
    </ligand>
    <ligandPart>
        <name>Fe</name>
        <dbReference type="ChEBI" id="CHEBI:18248"/>
    </ligandPart>
</feature>
<dbReference type="InterPro" id="IPR017972">
    <property type="entry name" value="Cyt_P450_CS"/>
</dbReference>
<dbReference type="InterPro" id="IPR050121">
    <property type="entry name" value="Cytochrome_P450_monoxygenase"/>
</dbReference>
<evidence type="ECO:0000313" key="6">
    <source>
        <dbReference type="EMBL" id="PVI03628.1"/>
    </source>
</evidence>
<sequence>MFQESNTGPAILTVAACILYNVCFHPLAKFPGPWYATISNFWYSMRFLGGRQPKHILSMHRKYGPVVRIAPNELSFNTAQAWKDIYNYSSGNPPFVKSKFYEGGTFADQCGSIVSERDPEEHGRMRKLLSHAFSQRSLVEQEPLILGVINKFIRQLSIYAERREVIELNKWFNMVTFDIIGELAFGESFGGVETGNLHPWIARIKGAMKQGALADTFKRFPTVGSIAMILWSSTIERLTLDCKLNEEYALDLVRKRISRKSERKDFLTRILEERDESISDVQIAAHSADFVTAGSETTATALACINYYLSKDKTIRKKLQEEIRGAFSSYEEINSASTAPLRYLNAVCLEGMRIYPPLPFALPRLVPKDGSIVDGHFIPPGVTVSTNPVATCLDPSNFRDPFTFKPERWLEHNGYDNLDASQPFSIGPRGCLGRSLGWMEMRIIMAKLHFVFDLELTDPDLDWQGSSRMHTLWQNPQLQMRVQLAKRS</sequence>
<dbReference type="InterPro" id="IPR001128">
    <property type="entry name" value="Cyt_P450"/>
</dbReference>
<comment type="similarity">
    <text evidence="5">Belongs to the cytochrome P450 family.</text>
</comment>
<dbReference type="EMBL" id="KZ805329">
    <property type="protein sequence ID" value="PVI03628.1"/>
    <property type="molecule type" value="Genomic_DNA"/>
</dbReference>
<reference evidence="6 7" key="1">
    <citation type="journal article" date="2018" name="Sci. Rep.">
        <title>Comparative genomics provides insights into the lifestyle and reveals functional heterogeneity of dark septate endophytic fungi.</title>
        <authorList>
            <person name="Knapp D.G."/>
            <person name="Nemeth J.B."/>
            <person name="Barry K."/>
            <person name="Hainaut M."/>
            <person name="Henrissat B."/>
            <person name="Johnson J."/>
            <person name="Kuo A."/>
            <person name="Lim J.H.P."/>
            <person name="Lipzen A."/>
            <person name="Nolan M."/>
            <person name="Ohm R.A."/>
            <person name="Tamas L."/>
            <person name="Grigoriev I.V."/>
            <person name="Spatafora J.W."/>
            <person name="Nagy L.G."/>
            <person name="Kovacs G.M."/>
        </authorList>
    </citation>
    <scope>NUCLEOTIDE SEQUENCE [LARGE SCALE GENOMIC DNA]</scope>
    <source>
        <strain evidence="6 7">DSE2036</strain>
    </source>
</reference>
<evidence type="ECO:0000256" key="2">
    <source>
        <dbReference type="ARBA" id="ARBA00022723"/>
    </source>
</evidence>
<dbReference type="PANTHER" id="PTHR24305">
    <property type="entry name" value="CYTOCHROME P450"/>
    <property type="match status" value="1"/>
</dbReference>
<evidence type="ECO:0000256" key="1">
    <source>
        <dbReference type="ARBA" id="ARBA00001971"/>
    </source>
</evidence>
<dbReference type="PRINTS" id="PR00463">
    <property type="entry name" value="EP450I"/>
</dbReference>
<dbReference type="AlphaFoldDB" id="A0A2V1DZ36"/>
<comment type="cofactor">
    <cofactor evidence="1 4">
        <name>heme</name>
        <dbReference type="ChEBI" id="CHEBI:30413"/>
    </cofactor>
</comment>
<accession>A0A2V1DZ36</accession>
<dbReference type="SUPFAM" id="SSF48264">
    <property type="entry name" value="Cytochrome P450"/>
    <property type="match status" value="1"/>
</dbReference>
<dbReference type="GO" id="GO:0005506">
    <property type="term" value="F:iron ion binding"/>
    <property type="evidence" value="ECO:0007669"/>
    <property type="project" value="InterPro"/>
</dbReference>
<dbReference type="PANTHER" id="PTHR24305:SF161">
    <property type="entry name" value="P450, PUTATIVE (EUROFUNG)-RELATED"/>
    <property type="match status" value="1"/>
</dbReference>
<organism evidence="6 7">
    <name type="scientific">Periconia macrospinosa</name>
    <dbReference type="NCBI Taxonomy" id="97972"/>
    <lineage>
        <taxon>Eukaryota</taxon>
        <taxon>Fungi</taxon>
        <taxon>Dikarya</taxon>
        <taxon>Ascomycota</taxon>
        <taxon>Pezizomycotina</taxon>
        <taxon>Dothideomycetes</taxon>
        <taxon>Pleosporomycetidae</taxon>
        <taxon>Pleosporales</taxon>
        <taxon>Massarineae</taxon>
        <taxon>Periconiaceae</taxon>
        <taxon>Periconia</taxon>
    </lineage>
</organism>
<keyword evidence="5" id="KW-0560">Oxidoreductase</keyword>
<dbReference type="Pfam" id="PF00067">
    <property type="entry name" value="p450"/>
    <property type="match status" value="1"/>
</dbReference>
<dbReference type="STRING" id="97972.A0A2V1DZ36"/>
<evidence type="ECO:0000256" key="3">
    <source>
        <dbReference type="ARBA" id="ARBA00023004"/>
    </source>
</evidence>
<keyword evidence="5 6" id="KW-0503">Monooxygenase</keyword>
<dbReference type="PRINTS" id="PR00385">
    <property type="entry name" value="P450"/>
</dbReference>
<dbReference type="CDD" id="cd11058">
    <property type="entry name" value="CYP60B-like"/>
    <property type="match status" value="1"/>
</dbReference>
<dbReference type="GO" id="GO:0004497">
    <property type="term" value="F:monooxygenase activity"/>
    <property type="evidence" value="ECO:0007669"/>
    <property type="project" value="UniProtKB-KW"/>
</dbReference>
<protein>
    <submittedName>
        <fullName evidence="6">Benzoate 4-monooxygenase cytochrome P450</fullName>
    </submittedName>
</protein>
<keyword evidence="4 5" id="KW-0349">Heme</keyword>
<dbReference type="InterPro" id="IPR002401">
    <property type="entry name" value="Cyt_P450_E_grp-I"/>
</dbReference>
<keyword evidence="7" id="KW-1185">Reference proteome</keyword>
<evidence type="ECO:0000313" key="7">
    <source>
        <dbReference type="Proteomes" id="UP000244855"/>
    </source>
</evidence>
<keyword evidence="2 4" id="KW-0479">Metal-binding</keyword>
<dbReference type="GO" id="GO:0016705">
    <property type="term" value="F:oxidoreductase activity, acting on paired donors, with incorporation or reduction of molecular oxygen"/>
    <property type="evidence" value="ECO:0007669"/>
    <property type="project" value="InterPro"/>
</dbReference>
<dbReference type="PROSITE" id="PS00086">
    <property type="entry name" value="CYTOCHROME_P450"/>
    <property type="match status" value="1"/>
</dbReference>